<organism evidence="2 3">
    <name type="scientific">Alkaliphilus pronyensis</name>
    <dbReference type="NCBI Taxonomy" id="1482732"/>
    <lineage>
        <taxon>Bacteria</taxon>
        <taxon>Bacillati</taxon>
        <taxon>Bacillota</taxon>
        <taxon>Clostridia</taxon>
        <taxon>Peptostreptococcales</taxon>
        <taxon>Natronincolaceae</taxon>
        <taxon>Alkaliphilus</taxon>
    </lineage>
</organism>
<dbReference type="GO" id="GO:0003677">
    <property type="term" value="F:DNA binding"/>
    <property type="evidence" value="ECO:0007669"/>
    <property type="project" value="InterPro"/>
</dbReference>
<evidence type="ECO:0000313" key="2">
    <source>
        <dbReference type="EMBL" id="KAB3536069.1"/>
    </source>
</evidence>
<evidence type="ECO:0000313" key="3">
    <source>
        <dbReference type="Proteomes" id="UP000432715"/>
    </source>
</evidence>
<dbReference type="RefSeq" id="WP_151860448.1">
    <property type="nucleotide sequence ID" value="NZ_WBZC01000013.1"/>
</dbReference>
<dbReference type="EMBL" id="WBZC01000013">
    <property type="protein sequence ID" value="KAB3536069.1"/>
    <property type="molecule type" value="Genomic_DNA"/>
</dbReference>
<reference evidence="2 3" key="1">
    <citation type="submission" date="2019-10" db="EMBL/GenBank/DDBJ databases">
        <title>Alkaliphilus serpentinus sp. nov. and Alkaliphilus pronyensis sp. nov., two novel anaerobic alkaliphilic species isolated from the serpentinized-hosted hydrothermal field of the Prony Bay (New Caledonia).</title>
        <authorList>
            <person name="Postec A."/>
        </authorList>
    </citation>
    <scope>NUCLEOTIDE SEQUENCE [LARGE SCALE GENOMIC DNA]</scope>
    <source>
        <strain evidence="2 3">LacV</strain>
    </source>
</reference>
<dbReference type="Gene3D" id="3.40.1360.10">
    <property type="match status" value="1"/>
</dbReference>
<dbReference type="SUPFAM" id="SSF56726">
    <property type="entry name" value="DNA topoisomerase IV, alpha subunit"/>
    <property type="match status" value="1"/>
</dbReference>
<evidence type="ECO:0000259" key="1">
    <source>
        <dbReference type="Pfam" id="PF09983"/>
    </source>
</evidence>
<dbReference type="InterPro" id="IPR024534">
    <property type="entry name" value="JetD_C"/>
</dbReference>
<keyword evidence="3" id="KW-1185">Reference proteome</keyword>
<dbReference type="OrthoDB" id="186173at2"/>
<dbReference type="GO" id="GO:0005694">
    <property type="term" value="C:chromosome"/>
    <property type="evidence" value="ECO:0007669"/>
    <property type="project" value="InterPro"/>
</dbReference>
<dbReference type="InterPro" id="IPR036078">
    <property type="entry name" value="Spo11/TopoVI_A_sf"/>
</dbReference>
<protein>
    <submittedName>
        <fullName evidence="2">DUF2399 domain-containing protein</fullName>
    </submittedName>
</protein>
<gene>
    <name evidence="2" type="ORF">F8154_04740</name>
</gene>
<comment type="caution">
    <text evidence="2">The sequence shown here is derived from an EMBL/GenBank/DDBJ whole genome shotgun (WGS) entry which is preliminary data.</text>
</comment>
<proteinExistence type="predicted"/>
<name>A0A6I0F7X0_9FIRM</name>
<accession>A0A6I0F7X0</accession>
<dbReference type="Pfam" id="PF09983">
    <property type="entry name" value="JetD_C"/>
    <property type="match status" value="1"/>
</dbReference>
<dbReference type="AlphaFoldDB" id="A0A6I0F7X0"/>
<dbReference type="Proteomes" id="UP000432715">
    <property type="component" value="Unassembled WGS sequence"/>
</dbReference>
<feature type="domain" description="Wadjet protein JetD C-terminal" evidence="1">
    <location>
        <begin position="241"/>
        <end position="389"/>
    </location>
</feature>
<sequence>MIGKYERIIINKLIDKYEKSKSFIGENKVNQKFSVKISALFSKYNDHSNYEVFQGVNEAIDVLVRKSFIIAQSNTAHVYNNVVLNTDNLEAIYIYVDRVPKKDINSAVIRLLDEYKEKNEVLKEYCLVQHERIHQNKSIQFFSNDLKEFKNLLLAVDELMKVQTETFARDFSVRVFKDSKVFERVAPKAVNLIFEFGNYPDRDQVLGNLNIVKNPTYVNLKGAGYITINGQLIDLTRLSSDIGISSAMLTDIDRVDVIGKAVITIENLTSFHSFSNEDMLAIYLGGYHNSVRREFIKKIHHQNPKTVFYHFGDIDAGGFYILEHLKNQTGIDFIPFKMDIETIKTYAKYTKRLTENDKNRLRRLADSQYGTVINYMLENNCKLEQEAINL</sequence>